<dbReference type="InterPro" id="IPR018313">
    <property type="entry name" value="SBP_3_CS"/>
</dbReference>
<reference evidence="7" key="1">
    <citation type="submission" date="2020-07" db="EMBL/GenBank/DDBJ databases">
        <title>Koleobacter methoxysyntrophicus gen. nov., sp. nov., a novel anaerobic bacterium isolated from deep subsurface oil field and proposal of Koleobacterales ord. nov. in the phylum Firmicutes.</title>
        <authorList>
            <person name="Sakamoto S."/>
            <person name="Tamaki H."/>
        </authorList>
    </citation>
    <scope>NUCLEOTIDE SEQUENCE</scope>
    <source>
        <strain evidence="7">NRmbB1</strain>
    </source>
</reference>
<dbReference type="KEGG" id="kme:H0A61_02797"/>
<evidence type="ECO:0000313" key="7">
    <source>
        <dbReference type="EMBL" id="QSQ10392.1"/>
    </source>
</evidence>
<dbReference type="Proteomes" id="UP000662904">
    <property type="component" value="Chromosome"/>
</dbReference>
<dbReference type="RefSeq" id="WP_206707700.1">
    <property type="nucleotide sequence ID" value="NZ_CP059066.1"/>
</dbReference>
<dbReference type="GO" id="GO:0030313">
    <property type="term" value="C:cell envelope"/>
    <property type="evidence" value="ECO:0007669"/>
    <property type="project" value="UniProtKB-SubCell"/>
</dbReference>
<dbReference type="EMBL" id="CP059066">
    <property type="protein sequence ID" value="QSQ10392.1"/>
    <property type="molecule type" value="Genomic_DNA"/>
</dbReference>
<dbReference type="PANTHER" id="PTHR35936">
    <property type="entry name" value="MEMBRANE-BOUND LYTIC MUREIN TRANSGLYCOSYLASE F"/>
    <property type="match status" value="1"/>
</dbReference>
<comment type="subcellular location">
    <subcellularLocation>
        <location evidence="1">Cell envelope</location>
    </subcellularLocation>
</comment>
<keyword evidence="3" id="KW-0732">Signal</keyword>
<dbReference type="SUPFAM" id="SSF53850">
    <property type="entry name" value="Periplasmic binding protein-like II"/>
    <property type="match status" value="1"/>
</dbReference>
<evidence type="ECO:0000256" key="3">
    <source>
        <dbReference type="ARBA" id="ARBA00022729"/>
    </source>
</evidence>
<dbReference type="AlphaFoldDB" id="A0A8A0RR73"/>
<protein>
    <submittedName>
        <fullName evidence="7">Arginine-binding extracellular protein ArtP</fullName>
    </submittedName>
</protein>
<dbReference type="GO" id="GO:0015276">
    <property type="term" value="F:ligand-gated monoatomic ion channel activity"/>
    <property type="evidence" value="ECO:0007669"/>
    <property type="project" value="InterPro"/>
</dbReference>
<feature type="domain" description="Solute-binding protein family 3/N-terminal" evidence="5">
    <location>
        <begin position="53"/>
        <end position="272"/>
    </location>
</feature>
<accession>A0A8A0RR73</accession>
<dbReference type="Gene3D" id="3.40.190.10">
    <property type="entry name" value="Periplasmic binding protein-like II"/>
    <property type="match status" value="2"/>
</dbReference>
<keyword evidence="8" id="KW-1185">Reference proteome</keyword>
<comment type="similarity">
    <text evidence="2 4">Belongs to the bacterial solute-binding protein 3 family.</text>
</comment>
<dbReference type="InterPro" id="IPR001320">
    <property type="entry name" value="Iontro_rcpt_C"/>
</dbReference>
<evidence type="ECO:0000259" key="6">
    <source>
        <dbReference type="SMART" id="SM00079"/>
    </source>
</evidence>
<dbReference type="PROSITE" id="PS01039">
    <property type="entry name" value="SBP_BACTERIAL_3"/>
    <property type="match status" value="1"/>
</dbReference>
<evidence type="ECO:0000256" key="1">
    <source>
        <dbReference type="ARBA" id="ARBA00004196"/>
    </source>
</evidence>
<dbReference type="Pfam" id="PF00497">
    <property type="entry name" value="SBP_bac_3"/>
    <property type="match status" value="1"/>
</dbReference>
<dbReference type="InterPro" id="IPR001638">
    <property type="entry name" value="Solute-binding_3/MltF_N"/>
</dbReference>
<evidence type="ECO:0000256" key="2">
    <source>
        <dbReference type="ARBA" id="ARBA00010333"/>
    </source>
</evidence>
<dbReference type="PANTHER" id="PTHR35936:SF17">
    <property type="entry name" value="ARGININE-BINDING EXTRACELLULAR PROTEIN ARTP"/>
    <property type="match status" value="1"/>
</dbReference>
<dbReference type="SMART" id="SM00079">
    <property type="entry name" value="PBPe"/>
    <property type="match status" value="1"/>
</dbReference>
<dbReference type="CDD" id="cd13624">
    <property type="entry name" value="PBP2_Arg_Lys_His"/>
    <property type="match status" value="1"/>
</dbReference>
<sequence>MFKKGLVLTIVLLLSISLLFLTAGCGQKTAGTDENKSQQQEKTIVDKIKERGKIVIATCADYPPYEFHDLKGGKDEIVGFDIDIAKAIADELGVELEIQDMTFDGILPTLLANQIDLAIAAFTITEERKKSVDFSDPYFDGGQRILTYKGSGVENNNDLIGKTIAVQVGTTGEEEAKKIEGANLVQFNQVTEIALELVNKRVDAAIVGSVVAEAYAKTHDSLIAVGGLLNSEQNGIPVRKEDKELLAVVNKVIADLKADGTYDELVKKWFIDFNPEQ</sequence>
<evidence type="ECO:0000256" key="4">
    <source>
        <dbReference type="RuleBase" id="RU003744"/>
    </source>
</evidence>
<organism evidence="7 8">
    <name type="scientific">Koleobacter methoxysyntrophicus</name>
    <dbReference type="NCBI Taxonomy" id="2751313"/>
    <lineage>
        <taxon>Bacteria</taxon>
        <taxon>Bacillati</taxon>
        <taxon>Bacillota</taxon>
        <taxon>Clostridia</taxon>
        <taxon>Koleobacterales</taxon>
        <taxon>Koleobacteraceae</taxon>
        <taxon>Koleobacter</taxon>
    </lineage>
</organism>
<proteinExistence type="inferred from homology"/>
<dbReference type="PROSITE" id="PS51257">
    <property type="entry name" value="PROKAR_LIPOPROTEIN"/>
    <property type="match status" value="1"/>
</dbReference>
<name>A0A8A0RR73_9FIRM</name>
<dbReference type="GO" id="GO:0016020">
    <property type="term" value="C:membrane"/>
    <property type="evidence" value="ECO:0007669"/>
    <property type="project" value="InterPro"/>
</dbReference>
<evidence type="ECO:0000259" key="5">
    <source>
        <dbReference type="SMART" id="SM00062"/>
    </source>
</evidence>
<evidence type="ECO:0000313" key="8">
    <source>
        <dbReference type="Proteomes" id="UP000662904"/>
    </source>
</evidence>
<gene>
    <name evidence="7" type="primary">artP</name>
    <name evidence="7" type="ORF">H0A61_02797</name>
</gene>
<dbReference type="SMART" id="SM00062">
    <property type="entry name" value="PBPb"/>
    <property type="match status" value="1"/>
</dbReference>
<feature type="domain" description="Ionotropic glutamate receptor C-terminal" evidence="6">
    <location>
        <begin position="54"/>
        <end position="272"/>
    </location>
</feature>